<dbReference type="GO" id="GO:0016740">
    <property type="term" value="F:transferase activity"/>
    <property type="evidence" value="ECO:0007669"/>
    <property type="project" value="UniProtKB-KW"/>
</dbReference>
<comment type="similarity">
    <text evidence="14">Belongs to the UbiA prenyltransferase family. Protoheme IX farnesyltransferase subfamily.</text>
</comment>
<proteinExistence type="inferred from homology"/>
<comment type="pathway">
    <text evidence="2 14">Porphyrin-containing compound metabolism; heme O biosynthesis; heme O from protoheme: step 1/1.</text>
</comment>
<feature type="transmembrane region" description="Helical" evidence="14">
    <location>
        <begin position="196"/>
        <end position="215"/>
    </location>
</feature>
<dbReference type="NCBIfam" id="TIGR01473">
    <property type="entry name" value="cyoE_ctaB"/>
    <property type="match status" value="1"/>
</dbReference>
<keyword evidence="7 14" id="KW-1133">Transmembrane helix</keyword>
<evidence type="ECO:0000256" key="1">
    <source>
        <dbReference type="ARBA" id="ARBA00004651"/>
    </source>
</evidence>
<keyword evidence="8 14" id="KW-0350">Heme biosynthesis</keyword>
<feature type="transmembrane region" description="Helical" evidence="14">
    <location>
        <begin position="76"/>
        <end position="95"/>
    </location>
</feature>
<evidence type="ECO:0000256" key="5">
    <source>
        <dbReference type="ARBA" id="ARBA00022679"/>
    </source>
</evidence>
<dbReference type="Gene3D" id="1.10.357.140">
    <property type="entry name" value="UbiA prenyltransferase"/>
    <property type="match status" value="1"/>
</dbReference>
<dbReference type="NCBIfam" id="NF003349">
    <property type="entry name" value="PRK04375.1-2"/>
    <property type="match status" value="1"/>
</dbReference>
<keyword evidence="6 14" id="KW-0812">Transmembrane</keyword>
<sequence length="389" mass="41443">MTRIVNAPESMMNTGFTLIATVLPATFAVITPMAAKAERKMAMKITAIPLSRPQLHSRSGLTTRLPDFVELTKPRVMLLAVFTALVGLMIAPVHLDPLVASIAILSIAAGAGAAGVLNMWYDANIDAVMTRTARRPIPRGTVSRGEALVFGSVLACGAVTVLGLVVNVTAAALLAFTIFVYVVVYTVWLKRHTPQNIVIGGAAGALPPVIGWAAATGDIGLEPLILFLIIFLWTPPHFWALSLNRAEEYGRAGVPMLPVVVGRAATTRQILVYSVLLVPISLLPWALGFAGMIYGTAALVCGAIFIVLALRLRRSRETDRRVAYRLFGFSIFYLFVLFAALLINSGGDRWSPMRSVPGVPTAAGPVGAEVVPHPARTARISNSISADEA</sequence>
<dbReference type="Proteomes" id="UP001152604">
    <property type="component" value="Unassembled WGS sequence"/>
</dbReference>
<accession>A0ABN8K8I1</accession>
<dbReference type="Pfam" id="PF01040">
    <property type="entry name" value="UbiA"/>
    <property type="match status" value="1"/>
</dbReference>
<evidence type="ECO:0000256" key="4">
    <source>
        <dbReference type="ARBA" id="ARBA00022475"/>
    </source>
</evidence>
<feature type="transmembrane region" description="Helical" evidence="14">
    <location>
        <begin position="170"/>
        <end position="189"/>
    </location>
</feature>
<dbReference type="InterPro" id="IPR030470">
    <property type="entry name" value="UbiA_prenylTrfase_CS"/>
</dbReference>
<dbReference type="InterPro" id="IPR006369">
    <property type="entry name" value="Protohaem_IX_farnesylTrfase"/>
</dbReference>
<evidence type="ECO:0000256" key="11">
    <source>
        <dbReference type="ARBA" id="ARBA00040810"/>
    </source>
</evidence>
<dbReference type="InterPro" id="IPR044878">
    <property type="entry name" value="UbiA_sf"/>
</dbReference>
<dbReference type="PANTHER" id="PTHR43448">
    <property type="entry name" value="PROTOHEME IX FARNESYLTRANSFERASE, MITOCHONDRIAL"/>
    <property type="match status" value="1"/>
</dbReference>
<feature type="transmembrane region" description="Helical" evidence="14">
    <location>
        <begin position="142"/>
        <end position="164"/>
    </location>
</feature>
<evidence type="ECO:0000256" key="9">
    <source>
        <dbReference type="ARBA" id="ARBA00023136"/>
    </source>
</evidence>
<evidence type="ECO:0000256" key="10">
    <source>
        <dbReference type="ARBA" id="ARBA00030253"/>
    </source>
</evidence>
<comment type="caution">
    <text evidence="15">The sequence shown here is derived from an EMBL/GenBank/DDBJ whole genome shotgun (WGS) entry which is preliminary data.</text>
</comment>
<keyword evidence="9 14" id="KW-0472">Membrane</keyword>
<evidence type="ECO:0000313" key="16">
    <source>
        <dbReference type="Proteomes" id="UP001152604"/>
    </source>
</evidence>
<feature type="transmembrane region" description="Helical" evidence="14">
    <location>
        <begin position="15"/>
        <end position="35"/>
    </location>
</feature>
<name>A0ABN8K8I1_9HYPH</name>
<dbReference type="EC" id="2.5.1.141" evidence="3 14"/>
<keyword evidence="4 14" id="KW-1003">Cell membrane</keyword>
<evidence type="ECO:0000256" key="12">
    <source>
        <dbReference type="ARBA" id="ARBA00042475"/>
    </source>
</evidence>
<evidence type="ECO:0000256" key="14">
    <source>
        <dbReference type="HAMAP-Rule" id="MF_00154"/>
    </source>
</evidence>
<dbReference type="HAMAP" id="MF_00154">
    <property type="entry name" value="CyoE_CtaB"/>
    <property type="match status" value="1"/>
</dbReference>
<evidence type="ECO:0000313" key="15">
    <source>
        <dbReference type="EMBL" id="CAH2406580.1"/>
    </source>
</evidence>
<comment type="caution">
    <text evidence="14">Lacks conserved residue(s) required for the propagation of feature annotation.</text>
</comment>
<organism evidence="15 16">
    <name type="scientific">Mesorhizobium ventifaucium</name>
    <dbReference type="NCBI Taxonomy" id="666020"/>
    <lineage>
        <taxon>Bacteria</taxon>
        <taxon>Pseudomonadati</taxon>
        <taxon>Pseudomonadota</taxon>
        <taxon>Alphaproteobacteria</taxon>
        <taxon>Hyphomicrobiales</taxon>
        <taxon>Phyllobacteriaceae</taxon>
        <taxon>Mesorhizobium</taxon>
    </lineage>
</organism>
<comment type="subcellular location">
    <subcellularLocation>
        <location evidence="1 14">Cell membrane</location>
        <topology evidence="1 14">Multi-pass membrane protein</topology>
    </subcellularLocation>
</comment>
<keyword evidence="5 14" id="KW-0808">Transferase</keyword>
<feature type="transmembrane region" description="Helical" evidence="14">
    <location>
        <begin position="293"/>
        <end position="310"/>
    </location>
</feature>
<evidence type="ECO:0000256" key="6">
    <source>
        <dbReference type="ARBA" id="ARBA00022692"/>
    </source>
</evidence>
<dbReference type="CDD" id="cd13957">
    <property type="entry name" value="PT_UbiA_Cox10"/>
    <property type="match status" value="1"/>
</dbReference>
<reference evidence="15" key="1">
    <citation type="submission" date="2022-03" db="EMBL/GenBank/DDBJ databases">
        <authorList>
            <person name="Brunel B."/>
        </authorList>
    </citation>
    <scope>NUCLEOTIDE SEQUENCE</scope>
    <source>
        <strain evidence="15">STM4922sample</strain>
    </source>
</reference>
<feature type="transmembrane region" description="Helical" evidence="14">
    <location>
        <begin position="221"/>
        <end position="241"/>
    </location>
</feature>
<comment type="miscellaneous">
    <text evidence="14">Carbon 2 of the heme B porphyrin ring is defined according to the Fischer nomenclature.</text>
</comment>
<feature type="transmembrane region" description="Helical" evidence="14">
    <location>
        <begin position="322"/>
        <end position="343"/>
    </location>
</feature>
<evidence type="ECO:0000256" key="3">
    <source>
        <dbReference type="ARBA" id="ARBA00012292"/>
    </source>
</evidence>
<evidence type="ECO:0000256" key="13">
    <source>
        <dbReference type="ARBA" id="ARBA00047690"/>
    </source>
</evidence>
<gene>
    <name evidence="14" type="primary">ctaB</name>
    <name evidence="15" type="ORF">MES4922_520019</name>
</gene>
<evidence type="ECO:0000256" key="2">
    <source>
        <dbReference type="ARBA" id="ARBA00004919"/>
    </source>
</evidence>
<feature type="transmembrane region" description="Helical" evidence="14">
    <location>
        <begin position="101"/>
        <end position="121"/>
    </location>
</feature>
<evidence type="ECO:0000256" key="7">
    <source>
        <dbReference type="ARBA" id="ARBA00022989"/>
    </source>
</evidence>
<keyword evidence="16" id="KW-1185">Reference proteome</keyword>
<dbReference type="PANTHER" id="PTHR43448:SF7">
    <property type="entry name" value="4-HYDROXYBENZOATE SOLANESYLTRANSFERASE"/>
    <property type="match status" value="1"/>
</dbReference>
<dbReference type="EMBL" id="CAKXZS010000048">
    <property type="protein sequence ID" value="CAH2406580.1"/>
    <property type="molecule type" value="Genomic_DNA"/>
</dbReference>
<comment type="function">
    <text evidence="14">Converts heme B (protoheme IX) to heme O by substitution of the vinyl group on carbon 2 of heme B porphyrin ring with a hydroxyethyl farnesyl side group.</text>
</comment>
<dbReference type="InterPro" id="IPR000537">
    <property type="entry name" value="UbiA_prenyltransferase"/>
</dbReference>
<comment type="catalytic activity">
    <reaction evidence="13 14">
        <text>heme b + (2E,6E)-farnesyl diphosphate + H2O = Fe(II)-heme o + diphosphate</text>
        <dbReference type="Rhea" id="RHEA:28070"/>
        <dbReference type="ChEBI" id="CHEBI:15377"/>
        <dbReference type="ChEBI" id="CHEBI:33019"/>
        <dbReference type="ChEBI" id="CHEBI:60344"/>
        <dbReference type="ChEBI" id="CHEBI:60530"/>
        <dbReference type="ChEBI" id="CHEBI:175763"/>
        <dbReference type="EC" id="2.5.1.141"/>
    </reaction>
</comment>
<dbReference type="PROSITE" id="PS00943">
    <property type="entry name" value="UBIA"/>
    <property type="match status" value="1"/>
</dbReference>
<evidence type="ECO:0000256" key="8">
    <source>
        <dbReference type="ARBA" id="ARBA00023133"/>
    </source>
</evidence>
<protein>
    <recommendedName>
        <fullName evidence="11 14">Protoheme IX farnesyltransferase</fullName>
        <ecNumber evidence="3 14">2.5.1.141</ecNumber>
    </recommendedName>
    <alternativeName>
        <fullName evidence="12 14">Heme B farnesyltransferase</fullName>
    </alternativeName>
    <alternativeName>
        <fullName evidence="10 14">Heme O synthase</fullName>
    </alternativeName>
</protein>
<feature type="transmembrane region" description="Helical" evidence="14">
    <location>
        <begin position="270"/>
        <end position="287"/>
    </location>
</feature>